<dbReference type="STRING" id="1317124.DW2_04079"/>
<sequence length="300" mass="31874">MTGLDAVRLNFSPGALHLLNAILGIVMFSVAIDLSPRDFRPLVRRPWALIVGFASQFLVLPALTFALVLALQPSPSIALGLILVAACPGGNVSNFFTHRAGGNTALSVSLTAFATVAAIVLTPLNIAFWGSLYAPTRALLHATHIDPVSVAITVGVMLLLPLIAGITLNHYRYDLTTRIRDPLKWVSMAIFVGFVALSLSANWQYFVQFVGLIAGMVALHNALAFAGGYGAATLARLSPYDRRAITIETGIQNSGLGLVLIFAFFGGLGGMAIVAAFWGIWHIIAGFTISSVMSRKEAAR</sequence>
<dbReference type="Proteomes" id="UP000028607">
    <property type="component" value="Unassembled WGS sequence"/>
</dbReference>
<evidence type="ECO:0000313" key="6">
    <source>
        <dbReference type="EMBL" id="KFE36458.1"/>
    </source>
</evidence>
<dbReference type="PANTHER" id="PTHR10361">
    <property type="entry name" value="SODIUM-BILE ACID COTRANSPORTER"/>
    <property type="match status" value="1"/>
</dbReference>
<dbReference type="Pfam" id="PF01758">
    <property type="entry name" value="SBF"/>
    <property type="match status" value="1"/>
</dbReference>
<name>A0A085U0G1_9RHOB</name>
<dbReference type="InterPro" id="IPR038770">
    <property type="entry name" value="Na+/solute_symporter_sf"/>
</dbReference>
<keyword evidence="4 5" id="KW-0472">Membrane</keyword>
<feature type="transmembrane region" description="Helical" evidence="5">
    <location>
        <begin position="209"/>
        <end position="235"/>
    </location>
</feature>
<feature type="transmembrane region" description="Helical" evidence="5">
    <location>
        <begin position="256"/>
        <end position="284"/>
    </location>
</feature>
<dbReference type="eggNOG" id="COG0385">
    <property type="taxonomic scope" value="Bacteria"/>
</dbReference>
<evidence type="ECO:0000256" key="1">
    <source>
        <dbReference type="ARBA" id="ARBA00004141"/>
    </source>
</evidence>
<feature type="transmembrane region" description="Helical" evidence="5">
    <location>
        <begin position="15"/>
        <end position="35"/>
    </location>
</feature>
<dbReference type="OrthoDB" id="9806785at2"/>
<evidence type="ECO:0000256" key="4">
    <source>
        <dbReference type="ARBA" id="ARBA00023136"/>
    </source>
</evidence>
<dbReference type="Gene3D" id="1.20.1530.20">
    <property type="match status" value="1"/>
</dbReference>
<dbReference type="AlphaFoldDB" id="A0A085U0G1"/>
<keyword evidence="3 5" id="KW-1133">Transmembrane helix</keyword>
<organism evidence="6 7">
    <name type="scientific">Thioclava atlantica</name>
    <dbReference type="NCBI Taxonomy" id="1317124"/>
    <lineage>
        <taxon>Bacteria</taxon>
        <taxon>Pseudomonadati</taxon>
        <taxon>Pseudomonadota</taxon>
        <taxon>Alphaproteobacteria</taxon>
        <taxon>Rhodobacterales</taxon>
        <taxon>Paracoccaceae</taxon>
        <taxon>Thioclava</taxon>
    </lineage>
</organism>
<dbReference type="RefSeq" id="WP_038143965.1">
    <property type="nucleotide sequence ID" value="NZ_AQRC01000002.1"/>
</dbReference>
<dbReference type="InterPro" id="IPR004710">
    <property type="entry name" value="Bilac:Na_transpt"/>
</dbReference>
<accession>A0A085U0G1</accession>
<dbReference type="EMBL" id="AQRC01000002">
    <property type="protein sequence ID" value="KFE36458.1"/>
    <property type="molecule type" value="Genomic_DNA"/>
</dbReference>
<reference evidence="6 7" key="2">
    <citation type="journal article" date="2015" name="Antonie Van Leeuwenhoek">
        <title>Thioclava indica sp. nov., isolated from surface seawater of the Indian Ocean.</title>
        <authorList>
            <person name="Liu Y."/>
            <person name="Lai Q."/>
            <person name="Du J."/>
            <person name="Xu H."/>
            <person name="Jiang L."/>
            <person name="Shao Z."/>
        </authorList>
    </citation>
    <scope>NUCLEOTIDE SEQUENCE [LARGE SCALE GENOMIC DNA]</scope>
    <source>
        <strain evidence="6 7">13D2W-2</strain>
    </source>
</reference>
<proteinExistence type="predicted"/>
<dbReference type="GO" id="GO:0016020">
    <property type="term" value="C:membrane"/>
    <property type="evidence" value="ECO:0007669"/>
    <property type="project" value="UniProtKB-SubCell"/>
</dbReference>
<feature type="transmembrane region" description="Helical" evidence="5">
    <location>
        <begin position="150"/>
        <end position="171"/>
    </location>
</feature>
<evidence type="ECO:0000256" key="3">
    <source>
        <dbReference type="ARBA" id="ARBA00022989"/>
    </source>
</evidence>
<gene>
    <name evidence="6" type="ORF">DW2_04079</name>
</gene>
<feature type="transmembrane region" description="Helical" evidence="5">
    <location>
        <begin position="47"/>
        <end position="71"/>
    </location>
</feature>
<comment type="caution">
    <text evidence="6">The sequence shown here is derived from an EMBL/GenBank/DDBJ whole genome shotgun (WGS) entry which is preliminary data.</text>
</comment>
<comment type="subcellular location">
    <subcellularLocation>
        <location evidence="1">Membrane</location>
        <topology evidence="1">Multi-pass membrane protein</topology>
    </subcellularLocation>
</comment>
<dbReference type="PATRIC" id="fig|1317124.6.peg.827"/>
<keyword evidence="7" id="KW-1185">Reference proteome</keyword>
<evidence type="ECO:0000256" key="5">
    <source>
        <dbReference type="SAM" id="Phobius"/>
    </source>
</evidence>
<feature type="transmembrane region" description="Helical" evidence="5">
    <location>
        <begin position="183"/>
        <end position="203"/>
    </location>
</feature>
<feature type="transmembrane region" description="Helical" evidence="5">
    <location>
        <begin position="108"/>
        <end position="130"/>
    </location>
</feature>
<dbReference type="PANTHER" id="PTHR10361:SF28">
    <property type="entry name" value="P3 PROTEIN-RELATED"/>
    <property type="match status" value="1"/>
</dbReference>
<keyword evidence="2 5" id="KW-0812">Transmembrane</keyword>
<evidence type="ECO:0000313" key="7">
    <source>
        <dbReference type="Proteomes" id="UP000028607"/>
    </source>
</evidence>
<feature type="transmembrane region" description="Helical" evidence="5">
    <location>
        <begin position="77"/>
        <end position="96"/>
    </location>
</feature>
<protein>
    <submittedName>
        <fullName evidence="6">Bile acid transporter family protein</fullName>
    </submittedName>
</protein>
<dbReference type="InterPro" id="IPR002657">
    <property type="entry name" value="BilAc:Na_symport/Acr3"/>
</dbReference>
<reference evidence="7" key="1">
    <citation type="submission" date="2013-04" db="EMBL/GenBank/DDBJ databases">
        <title>Thioclava sp. 13D2W-2 Genome Sequencing.</title>
        <authorList>
            <person name="Lai Q."/>
            <person name="Li G."/>
            <person name="Shao Z."/>
        </authorList>
    </citation>
    <scope>NUCLEOTIDE SEQUENCE [LARGE SCALE GENOMIC DNA]</scope>
    <source>
        <strain evidence="7">13D2W-2</strain>
    </source>
</reference>
<evidence type="ECO:0000256" key="2">
    <source>
        <dbReference type="ARBA" id="ARBA00022692"/>
    </source>
</evidence>